<dbReference type="STRING" id="578942.SAMN05216289_11159"/>
<feature type="transmembrane region" description="Helical" evidence="18">
    <location>
        <begin position="126"/>
        <end position="148"/>
    </location>
</feature>
<gene>
    <name evidence="22" type="ORF">SAMN05216289_11159</name>
</gene>
<protein>
    <recommendedName>
        <fullName evidence="15">Sensory/regulatory protein RpfC</fullName>
        <ecNumber evidence="3">2.7.13.3</ecNumber>
    </recommendedName>
</protein>
<evidence type="ECO:0000256" key="2">
    <source>
        <dbReference type="ARBA" id="ARBA00004429"/>
    </source>
</evidence>
<keyword evidence="5 17" id="KW-0597">Phosphoprotein</keyword>
<evidence type="ECO:0000256" key="13">
    <source>
        <dbReference type="ARBA" id="ARBA00023136"/>
    </source>
</evidence>
<accession>A0A1I4XRT1</accession>
<organism evidence="22 23">
    <name type="scientific">Dokdonella immobilis</name>
    <dbReference type="NCBI Taxonomy" id="578942"/>
    <lineage>
        <taxon>Bacteria</taxon>
        <taxon>Pseudomonadati</taxon>
        <taxon>Pseudomonadota</taxon>
        <taxon>Gammaproteobacteria</taxon>
        <taxon>Lysobacterales</taxon>
        <taxon>Rhodanobacteraceae</taxon>
        <taxon>Dokdonella</taxon>
    </lineage>
</organism>
<dbReference type="InterPro" id="IPR003594">
    <property type="entry name" value="HATPase_dom"/>
</dbReference>
<dbReference type="SUPFAM" id="SSF55874">
    <property type="entry name" value="ATPase domain of HSP90 chaperone/DNA topoisomerase II/histidine kinase"/>
    <property type="match status" value="1"/>
</dbReference>
<evidence type="ECO:0000256" key="10">
    <source>
        <dbReference type="ARBA" id="ARBA00022840"/>
    </source>
</evidence>
<name>A0A1I4XRT1_9GAMM</name>
<dbReference type="EMBL" id="FOVF01000011">
    <property type="protein sequence ID" value="SFN28153.1"/>
    <property type="molecule type" value="Genomic_DNA"/>
</dbReference>
<dbReference type="OrthoDB" id="9797243at2"/>
<dbReference type="Proteomes" id="UP000198575">
    <property type="component" value="Unassembled WGS sequence"/>
</dbReference>
<dbReference type="SMART" id="SM00073">
    <property type="entry name" value="HPT"/>
    <property type="match status" value="1"/>
</dbReference>
<comment type="subunit">
    <text evidence="14">At low DSF concentrations, interacts with RpfF.</text>
</comment>
<dbReference type="InterPro" id="IPR003661">
    <property type="entry name" value="HisK_dim/P_dom"/>
</dbReference>
<dbReference type="SUPFAM" id="SSF47226">
    <property type="entry name" value="Histidine-containing phosphotransfer domain, HPT domain"/>
    <property type="match status" value="1"/>
</dbReference>
<dbReference type="PROSITE" id="PS50110">
    <property type="entry name" value="RESPONSE_REGULATORY"/>
    <property type="match status" value="1"/>
</dbReference>
<feature type="modified residue" description="Phosphohistidine" evidence="16">
    <location>
        <position position="655"/>
    </location>
</feature>
<evidence type="ECO:0000259" key="21">
    <source>
        <dbReference type="PROSITE" id="PS50894"/>
    </source>
</evidence>
<dbReference type="InterPro" id="IPR036641">
    <property type="entry name" value="HPT_dom_sf"/>
</dbReference>
<dbReference type="CDD" id="cd17546">
    <property type="entry name" value="REC_hyHK_CKI1_RcsC-like"/>
    <property type="match status" value="1"/>
</dbReference>
<dbReference type="Gene3D" id="1.10.287.130">
    <property type="match status" value="1"/>
</dbReference>
<evidence type="ECO:0000256" key="17">
    <source>
        <dbReference type="PROSITE-ProRule" id="PRU00169"/>
    </source>
</evidence>
<comment type="subcellular location">
    <subcellularLocation>
        <location evidence="2">Cell inner membrane</location>
        <topology evidence="2">Multi-pass membrane protein</topology>
    </subcellularLocation>
</comment>
<dbReference type="PANTHER" id="PTHR45339:SF1">
    <property type="entry name" value="HYBRID SIGNAL TRANSDUCTION HISTIDINE KINASE J"/>
    <property type="match status" value="1"/>
</dbReference>
<keyword evidence="7 18" id="KW-0812">Transmembrane</keyword>
<dbReference type="CDD" id="cd16922">
    <property type="entry name" value="HATPase_EvgS-ArcB-TorS-like"/>
    <property type="match status" value="1"/>
</dbReference>
<dbReference type="InterPro" id="IPR008207">
    <property type="entry name" value="Sig_transdc_His_kin_Hpt_dom"/>
</dbReference>
<keyword evidence="4" id="KW-1003">Cell membrane</keyword>
<keyword evidence="8" id="KW-0547">Nucleotide-binding</keyword>
<dbReference type="Gene3D" id="1.20.120.160">
    <property type="entry name" value="HPT domain"/>
    <property type="match status" value="1"/>
</dbReference>
<keyword evidence="9 22" id="KW-0418">Kinase</keyword>
<dbReference type="AlphaFoldDB" id="A0A1I4XRT1"/>
<evidence type="ECO:0000313" key="23">
    <source>
        <dbReference type="Proteomes" id="UP000198575"/>
    </source>
</evidence>
<feature type="transmembrane region" description="Helical" evidence="18">
    <location>
        <begin position="23"/>
        <end position="42"/>
    </location>
</feature>
<evidence type="ECO:0000256" key="3">
    <source>
        <dbReference type="ARBA" id="ARBA00012438"/>
    </source>
</evidence>
<dbReference type="FunFam" id="3.30.565.10:FF:000010">
    <property type="entry name" value="Sensor histidine kinase RcsC"/>
    <property type="match status" value="1"/>
</dbReference>
<keyword evidence="13 18" id="KW-0472">Membrane</keyword>
<keyword evidence="6" id="KW-0808">Transferase</keyword>
<evidence type="ECO:0000256" key="9">
    <source>
        <dbReference type="ARBA" id="ARBA00022777"/>
    </source>
</evidence>
<dbReference type="InterPro" id="IPR036890">
    <property type="entry name" value="HATPase_C_sf"/>
</dbReference>
<evidence type="ECO:0000256" key="8">
    <source>
        <dbReference type="ARBA" id="ARBA00022741"/>
    </source>
</evidence>
<dbReference type="InterPro" id="IPR011006">
    <property type="entry name" value="CheY-like_superfamily"/>
</dbReference>
<dbReference type="EC" id="2.7.13.3" evidence="3"/>
<keyword evidence="10" id="KW-0067">ATP-binding</keyword>
<feature type="domain" description="Histidine kinase" evidence="19">
    <location>
        <begin position="196"/>
        <end position="418"/>
    </location>
</feature>
<dbReference type="PRINTS" id="PR00344">
    <property type="entry name" value="BCTRLSENSOR"/>
</dbReference>
<evidence type="ECO:0000256" key="18">
    <source>
        <dbReference type="SAM" id="Phobius"/>
    </source>
</evidence>
<dbReference type="Pfam" id="PF02518">
    <property type="entry name" value="HATPase_c"/>
    <property type="match status" value="1"/>
</dbReference>
<evidence type="ECO:0000256" key="5">
    <source>
        <dbReference type="ARBA" id="ARBA00022553"/>
    </source>
</evidence>
<feature type="domain" description="HPt" evidence="21">
    <location>
        <begin position="616"/>
        <end position="716"/>
    </location>
</feature>
<dbReference type="PROSITE" id="PS50109">
    <property type="entry name" value="HIS_KIN"/>
    <property type="match status" value="1"/>
</dbReference>
<dbReference type="InterPro" id="IPR004358">
    <property type="entry name" value="Sig_transdc_His_kin-like_C"/>
</dbReference>
<evidence type="ECO:0000256" key="14">
    <source>
        <dbReference type="ARBA" id="ARBA00064003"/>
    </source>
</evidence>
<feature type="transmembrane region" description="Helical" evidence="18">
    <location>
        <begin position="94"/>
        <end position="114"/>
    </location>
</feature>
<dbReference type="InterPro" id="IPR036097">
    <property type="entry name" value="HisK_dim/P_sf"/>
</dbReference>
<dbReference type="Gene3D" id="3.30.565.10">
    <property type="entry name" value="Histidine kinase-like ATPase, C-terminal domain"/>
    <property type="match status" value="1"/>
</dbReference>
<evidence type="ECO:0000259" key="19">
    <source>
        <dbReference type="PROSITE" id="PS50109"/>
    </source>
</evidence>
<sequence>MRSTLENLRSKFEKRPDSEHGQAMVRLAIVGIWLIYLLGAASTQGFGGPMLPRAMLILFVETCVGAGILAHMALNPGVSHVRRWIGMVSDYAAMGAMMTLGAQLAPLYVIYLWVTIGNGLRYGPRYLFAAVCLAVASFLAVILATPYWRENAPLAWGLLGGLILIPGYLTSLLRALTRATEDARRANEAKSLFVANMSHEFRTPLNGIVGMTELLTTTRLSAEQREFAEVMQASARSLLSLIEDVLDISKIESGKLKQKPTDFKLSEMLRSVQLMLQSTAVEKGLRFEIGVDETLPDDYFGDVDHLRQVLVNLVSNAVKFTEHGHVAVNVGLRAPRRENRIPLRFSIRDTGVGIPEEAQGRIFNAFEQADRGHSRQFGGTGLGTTIAKSLVELMGGTIGFDSKPGVGSHFWVDLDLASATKAIRPVQTPVAGAGKNVIAFADPFVRHRARVRSLQLLVADDQQANLTVLRRMLEKAGHQVRSVLGGEEVLNAIENEGFDAVIIDLHMPGISGIDAIKQARVMQTGSERTPFLVLSADATADTMRAAERAGARAFLTKPISVSRLLDTLAEIALGSATTMVKAVEDESGGVTNSAGAGADEIISNQVLEELREMQLGDAFLASFIDECIRDSVRCIADLEKAALEGNWEAFRDQCHALKGVAGNMGAVRLASRASEYMRTGQWDIARDWRSATEELSIQLERAKTALKLSLAQRKSEAEPELR</sequence>
<dbReference type="SMART" id="SM00387">
    <property type="entry name" value="HATPase_c"/>
    <property type="match status" value="1"/>
</dbReference>
<dbReference type="PROSITE" id="PS50894">
    <property type="entry name" value="HPT"/>
    <property type="match status" value="1"/>
</dbReference>
<dbReference type="SMART" id="SM00448">
    <property type="entry name" value="REC"/>
    <property type="match status" value="1"/>
</dbReference>
<dbReference type="CDD" id="cd00082">
    <property type="entry name" value="HisKA"/>
    <property type="match status" value="1"/>
</dbReference>
<dbReference type="GO" id="GO:0005886">
    <property type="term" value="C:plasma membrane"/>
    <property type="evidence" value="ECO:0007669"/>
    <property type="project" value="UniProtKB-SubCell"/>
</dbReference>
<dbReference type="Pfam" id="PF01627">
    <property type="entry name" value="Hpt"/>
    <property type="match status" value="1"/>
</dbReference>
<evidence type="ECO:0000256" key="6">
    <source>
        <dbReference type="ARBA" id="ARBA00022679"/>
    </source>
</evidence>
<dbReference type="GO" id="GO:0000155">
    <property type="term" value="F:phosphorelay sensor kinase activity"/>
    <property type="evidence" value="ECO:0007669"/>
    <property type="project" value="InterPro"/>
</dbReference>
<evidence type="ECO:0000259" key="20">
    <source>
        <dbReference type="PROSITE" id="PS50110"/>
    </source>
</evidence>
<evidence type="ECO:0000256" key="4">
    <source>
        <dbReference type="ARBA" id="ARBA00022475"/>
    </source>
</evidence>
<keyword evidence="12" id="KW-0902">Two-component regulatory system</keyword>
<dbReference type="InterPro" id="IPR005467">
    <property type="entry name" value="His_kinase_dom"/>
</dbReference>
<dbReference type="Pfam" id="PF00512">
    <property type="entry name" value="HisKA"/>
    <property type="match status" value="1"/>
</dbReference>
<dbReference type="SMART" id="SM00388">
    <property type="entry name" value="HisKA"/>
    <property type="match status" value="1"/>
</dbReference>
<evidence type="ECO:0000256" key="1">
    <source>
        <dbReference type="ARBA" id="ARBA00000085"/>
    </source>
</evidence>
<evidence type="ECO:0000256" key="16">
    <source>
        <dbReference type="PROSITE-ProRule" id="PRU00110"/>
    </source>
</evidence>
<dbReference type="PANTHER" id="PTHR45339">
    <property type="entry name" value="HYBRID SIGNAL TRANSDUCTION HISTIDINE KINASE J"/>
    <property type="match status" value="1"/>
</dbReference>
<evidence type="ECO:0000256" key="12">
    <source>
        <dbReference type="ARBA" id="ARBA00023012"/>
    </source>
</evidence>
<comment type="catalytic activity">
    <reaction evidence="1">
        <text>ATP + protein L-histidine = ADP + protein N-phospho-L-histidine.</text>
        <dbReference type="EC" id="2.7.13.3"/>
    </reaction>
</comment>
<dbReference type="RefSeq" id="WP_139224935.1">
    <property type="nucleotide sequence ID" value="NZ_FOVF01000011.1"/>
</dbReference>
<reference evidence="22 23" key="1">
    <citation type="submission" date="2016-10" db="EMBL/GenBank/DDBJ databases">
        <authorList>
            <person name="de Groot N.N."/>
        </authorList>
    </citation>
    <scope>NUCLEOTIDE SEQUENCE [LARGE SCALE GENOMIC DNA]</scope>
    <source>
        <strain evidence="22 23">CGMCC 1.7659</strain>
    </source>
</reference>
<keyword evidence="11 18" id="KW-1133">Transmembrane helix</keyword>
<evidence type="ECO:0000256" key="7">
    <source>
        <dbReference type="ARBA" id="ARBA00022692"/>
    </source>
</evidence>
<evidence type="ECO:0000313" key="22">
    <source>
        <dbReference type="EMBL" id="SFN28153.1"/>
    </source>
</evidence>
<feature type="domain" description="Response regulatory" evidence="20">
    <location>
        <begin position="455"/>
        <end position="572"/>
    </location>
</feature>
<feature type="modified residue" description="4-aspartylphosphate" evidence="17">
    <location>
        <position position="504"/>
    </location>
</feature>
<dbReference type="GO" id="GO:0005524">
    <property type="term" value="F:ATP binding"/>
    <property type="evidence" value="ECO:0007669"/>
    <property type="project" value="UniProtKB-KW"/>
</dbReference>
<evidence type="ECO:0000256" key="11">
    <source>
        <dbReference type="ARBA" id="ARBA00022989"/>
    </source>
</evidence>
<feature type="transmembrane region" description="Helical" evidence="18">
    <location>
        <begin position="54"/>
        <end position="74"/>
    </location>
</feature>
<proteinExistence type="predicted"/>
<dbReference type="FunFam" id="1.10.287.130:FF:000002">
    <property type="entry name" value="Two-component osmosensing histidine kinase"/>
    <property type="match status" value="1"/>
</dbReference>
<evidence type="ECO:0000256" key="15">
    <source>
        <dbReference type="ARBA" id="ARBA00068150"/>
    </source>
</evidence>
<dbReference type="Gene3D" id="3.40.50.2300">
    <property type="match status" value="1"/>
</dbReference>
<dbReference type="SUPFAM" id="SSF52172">
    <property type="entry name" value="CheY-like"/>
    <property type="match status" value="1"/>
</dbReference>
<keyword evidence="23" id="KW-1185">Reference proteome</keyword>
<dbReference type="SUPFAM" id="SSF47384">
    <property type="entry name" value="Homodimeric domain of signal transducing histidine kinase"/>
    <property type="match status" value="1"/>
</dbReference>
<dbReference type="Pfam" id="PF00072">
    <property type="entry name" value="Response_reg"/>
    <property type="match status" value="1"/>
</dbReference>
<dbReference type="InterPro" id="IPR001789">
    <property type="entry name" value="Sig_transdc_resp-reg_receiver"/>
</dbReference>
<feature type="transmembrane region" description="Helical" evidence="18">
    <location>
        <begin position="154"/>
        <end position="176"/>
    </location>
</feature>